<organism evidence="1 2">
    <name type="scientific">Vibrio cholerae serotype O1 (strain ATCC 39541 / Classical Ogawa 395 / O395)</name>
    <dbReference type="NCBI Taxonomy" id="345073"/>
    <lineage>
        <taxon>Bacteria</taxon>
        <taxon>Pseudomonadati</taxon>
        <taxon>Pseudomonadota</taxon>
        <taxon>Gammaproteobacteria</taxon>
        <taxon>Vibrionales</taxon>
        <taxon>Vibrionaceae</taxon>
        <taxon>Vibrio</taxon>
    </lineage>
</organism>
<dbReference type="AlphaFoldDB" id="A0A0H3AEA0"/>
<sequence length="213" mass="23874">MPEIGLPQHWRNNRRRKWIVIPASNIGVNYRKRSLVTTLVAKSRCLLAARLVTILASRGSAFTMKLSSPDIAPVGLTRKKRKMNLCMYWKAHPMSGWMASSIDYSRATRLASKRGMVSHIPLSTIPTRSSACCVSETPNEKITAFTTPFIPNVMLALASSTGMMCPIASWVITMVYRTGFVLTTGRSKRSRRLISRFVDTQITNLVMKRLLLA</sequence>
<accession>A0A0H3AEA0</accession>
<dbReference type="Proteomes" id="UP000000249">
    <property type="component" value="Chromosome 2"/>
</dbReference>
<evidence type="ECO:0000313" key="2">
    <source>
        <dbReference type="Proteomes" id="UP000000249"/>
    </source>
</evidence>
<reference evidence="1 2" key="1">
    <citation type="submission" date="2007-03" db="EMBL/GenBank/DDBJ databases">
        <authorList>
            <person name="Heidelberg J."/>
        </authorList>
    </citation>
    <scope>NUCLEOTIDE SEQUENCE [LARGE SCALE GENOMIC DNA]</scope>
    <source>
        <strain evidence="2">ATCC 39541 / Classical Ogawa 395 / O395</strain>
    </source>
</reference>
<evidence type="ECO:0000313" key="1">
    <source>
        <dbReference type="EMBL" id="ABQ18681.1"/>
    </source>
</evidence>
<gene>
    <name evidence="1" type="ordered locus">VC0395_0971</name>
</gene>
<dbReference type="EMBL" id="CP000626">
    <property type="protein sequence ID" value="ABQ18681.1"/>
    <property type="molecule type" value="Genomic_DNA"/>
</dbReference>
<proteinExistence type="predicted"/>
<dbReference type="KEGG" id="vco:VC0395_0971"/>
<name>A0A0H3AEA0_VIBC3</name>
<protein>
    <submittedName>
        <fullName evidence="1">Uncharacterized protein</fullName>
    </submittedName>
</protein>